<dbReference type="AlphaFoldDB" id="A0A7R9DRC0"/>
<feature type="region of interest" description="Disordered" evidence="1">
    <location>
        <begin position="1"/>
        <end position="25"/>
    </location>
</feature>
<sequence length="25" mass="2841">MSLSERLHSQTPKTQLGCTRGPQER</sequence>
<reference evidence="2" key="1">
    <citation type="submission" date="2020-11" db="EMBL/GenBank/DDBJ databases">
        <authorList>
            <person name="Tran Van P."/>
        </authorList>
    </citation>
    <scope>NUCLEOTIDE SEQUENCE</scope>
</reference>
<proteinExistence type="predicted"/>
<dbReference type="EMBL" id="OD022063">
    <property type="protein sequence ID" value="CAD7419583.1"/>
    <property type="molecule type" value="Genomic_DNA"/>
</dbReference>
<name>A0A7R9DRC0_TIMPO</name>
<gene>
    <name evidence="2" type="ORF">TPSB3V08_LOCUS13052</name>
</gene>
<organism evidence="2">
    <name type="scientific">Timema poppense</name>
    <name type="common">Walking stick</name>
    <dbReference type="NCBI Taxonomy" id="170557"/>
    <lineage>
        <taxon>Eukaryota</taxon>
        <taxon>Metazoa</taxon>
        <taxon>Ecdysozoa</taxon>
        <taxon>Arthropoda</taxon>
        <taxon>Hexapoda</taxon>
        <taxon>Insecta</taxon>
        <taxon>Pterygota</taxon>
        <taxon>Neoptera</taxon>
        <taxon>Polyneoptera</taxon>
        <taxon>Phasmatodea</taxon>
        <taxon>Timematodea</taxon>
        <taxon>Timematoidea</taxon>
        <taxon>Timematidae</taxon>
        <taxon>Timema</taxon>
    </lineage>
</organism>
<evidence type="ECO:0000256" key="1">
    <source>
        <dbReference type="SAM" id="MobiDB-lite"/>
    </source>
</evidence>
<evidence type="ECO:0000313" key="2">
    <source>
        <dbReference type="EMBL" id="CAD7419583.1"/>
    </source>
</evidence>
<accession>A0A7R9DRC0</accession>
<protein>
    <submittedName>
        <fullName evidence="2">Uncharacterized protein</fullName>
    </submittedName>
</protein>